<evidence type="ECO:0000256" key="5">
    <source>
        <dbReference type="ARBA" id="ARBA00022490"/>
    </source>
</evidence>
<evidence type="ECO:0000313" key="18">
    <source>
        <dbReference type="EMBL" id="PYE57988.1"/>
    </source>
</evidence>
<evidence type="ECO:0000256" key="12">
    <source>
        <dbReference type="HAMAP-Rule" id="MF_00318"/>
    </source>
</evidence>
<dbReference type="EMBL" id="CP045857">
    <property type="protein sequence ID" value="QIJ05346.1"/>
    <property type="molecule type" value="Genomic_DNA"/>
</dbReference>
<dbReference type="PROSITE" id="PS00164">
    <property type="entry name" value="ENOLASE"/>
    <property type="match status" value="1"/>
</dbReference>
<dbReference type="GO" id="GO:0000015">
    <property type="term" value="C:phosphopyruvate hydratase complex"/>
    <property type="evidence" value="ECO:0007669"/>
    <property type="project" value="InterPro"/>
</dbReference>
<dbReference type="EMBL" id="QJSY01000017">
    <property type="protein sequence ID" value="PYE57988.1"/>
    <property type="molecule type" value="Genomic_DNA"/>
</dbReference>
<feature type="binding site" evidence="12 15">
    <location>
        <position position="246"/>
    </location>
    <ligand>
        <name>Mg(2+)</name>
        <dbReference type="ChEBI" id="CHEBI:18420"/>
    </ligand>
</feature>
<dbReference type="InterPro" id="IPR020810">
    <property type="entry name" value="Enolase_C"/>
</dbReference>
<feature type="binding site" evidence="12">
    <location>
        <position position="392"/>
    </location>
    <ligand>
        <name>(2R)-2-phosphoglycerate</name>
        <dbReference type="ChEBI" id="CHEBI:58289"/>
    </ligand>
</feature>
<dbReference type="Proteomes" id="UP000247584">
    <property type="component" value="Unassembled WGS sequence"/>
</dbReference>
<evidence type="ECO:0000256" key="14">
    <source>
        <dbReference type="PIRSR" id="PIRSR001400-2"/>
    </source>
</evidence>
<dbReference type="GO" id="GO:0006096">
    <property type="term" value="P:glycolytic process"/>
    <property type="evidence" value="ECO:0007669"/>
    <property type="project" value="UniProtKB-UniRule"/>
</dbReference>
<evidence type="ECO:0000313" key="20">
    <source>
        <dbReference type="Proteomes" id="UP000247584"/>
    </source>
</evidence>
<feature type="domain" description="Enolase C-terminal TIM barrel" evidence="16">
    <location>
        <begin position="143"/>
        <end position="429"/>
    </location>
</feature>
<feature type="binding site" evidence="12">
    <location>
        <position position="370"/>
    </location>
    <ligand>
        <name>(2R)-2-phosphoglycerate</name>
        <dbReference type="ChEBI" id="CHEBI:58289"/>
    </ligand>
</feature>
<comment type="cofactor">
    <cofactor evidence="12">
        <name>Mg(2+)</name>
        <dbReference type="ChEBI" id="CHEBI:18420"/>
    </cofactor>
    <text evidence="12">Binds a second Mg(2+) ion via substrate during catalysis.</text>
</comment>
<gene>
    <name evidence="12" type="primary">eno</name>
    <name evidence="18" type="ORF">C8J23_11749</name>
    <name evidence="19" type="ORF">GII14_15175</name>
</gene>
<dbReference type="GO" id="GO:0004634">
    <property type="term" value="F:phosphopyruvate hydratase activity"/>
    <property type="evidence" value="ECO:0007669"/>
    <property type="project" value="UniProtKB-UniRule"/>
</dbReference>
<evidence type="ECO:0000256" key="15">
    <source>
        <dbReference type="PIRSR" id="PIRSR001400-3"/>
    </source>
</evidence>
<evidence type="ECO:0000256" key="10">
    <source>
        <dbReference type="ARBA" id="ARBA00023239"/>
    </source>
</evidence>
<feature type="active site" description="Proton acceptor" evidence="12 13">
    <location>
        <position position="341"/>
    </location>
</feature>
<evidence type="ECO:0000259" key="17">
    <source>
        <dbReference type="SMART" id="SM01193"/>
    </source>
</evidence>
<feature type="binding site" evidence="12 15">
    <location>
        <position position="289"/>
    </location>
    <ligand>
        <name>Mg(2+)</name>
        <dbReference type="ChEBI" id="CHEBI:18420"/>
    </ligand>
</feature>
<evidence type="ECO:0000256" key="11">
    <source>
        <dbReference type="ARBA" id="ARBA00045763"/>
    </source>
</evidence>
<reference evidence="19 21" key="2">
    <citation type="submission" date="2019-11" db="EMBL/GenBank/DDBJ databases">
        <title>Complete Genome Sequence of Shewanella chilikensis Strain DC57, Isolated from Corroded Seal Rings at a floating production facility in Australia.</title>
        <authorList>
            <person name="Salgar-Chaparro S.J."/>
            <person name="Castillo-Villamizar G.A."/>
            <person name="Poehlein A."/>
            <person name="Daniel R."/>
            <person name="Machuca L."/>
        </authorList>
    </citation>
    <scope>NUCLEOTIDE SEQUENCE [LARGE SCALE GENOMIC DNA]</scope>
    <source>
        <strain evidence="19 21">DC57</strain>
    </source>
</reference>
<feature type="binding site" evidence="14">
    <location>
        <position position="392"/>
    </location>
    <ligand>
        <name>substrate</name>
    </ligand>
</feature>
<feature type="binding site" evidence="14">
    <location>
        <position position="168"/>
    </location>
    <ligand>
        <name>substrate</name>
    </ligand>
</feature>
<dbReference type="KEGG" id="schk:GII14_15175"/>
<feature type="binding site" evidence="12 15">
    <location>
        <position position="316"/>
    </location>
    <ligand>
        <name>Mg(2+)</name>
        <dbReference type="ChEBI" id="CHEBI:18420"/>
    </ligand>
</feature>
<proteinExistence type="inferred from homology"/>
<keyword evidence="10 12" id="KW-0456">Lyase</keyword>
<dbReference type="SUPFAM" id="SSF54826">
    <property type="entry name" value="Enolase N-terminal domain-like"/>
    <property type="match status" value="1"/>
</dbReference>
<dbReference type="InterPro" id="IPR029017">
    <property type="entry name" value="Enolase-like_N"/>
</dbReference>
<comment type="cofactor">
    <cofactor evidence="15">
        <name>Mg(2+)</name>
        <dbReference type="ChEBI" id="CHEBI:18420"/>
    </cofactor>
    <text evidence="15">Mg(2+) is required for catalysis and for stabilizing the dimer.</text>
</comment>
<evidence type="ECO:0000256" key="7">
    <source>
        <dbReference type="ARBA" id="ARBA00022723"/>
    </source>
</evidence>
<dbReference type="CDD" id="cd03313">
    <property type="entry name" value="enolase"/>
    <property type="match status" value="1"/>
</dbReference>
<dbReference type="GO" id="GO:0009986">
    <property type="term" value="C:cell surface"/>
    <property type="evidence" value="ECO:0007669"/>
    <property type="project" value="UniProtKB-SubCell"/>
</dbReference>
<dbReference type="Gene3D" id="3.30.390.10">
    <property type="entry name" value="Enolase-like, N-terminal domain"/>
    <property type="match status" value="1"/>
</dbReference>
<dbReference type="GO" id="GO:0000287">
    <property type="term" value="F:magnesium ion binding"/>
    <property type="evidence" value="ECO:0007669"/>
    <property type="project" value="UniProtKB-UniRule"/>
</dbReference>
<dbReference type="InterPro" id="IPR000941">
    <property type="entry name" value="Enolase"/>
</dbReference>
<evidence type="ECO:0000313" key="19">
    <source>
        <dbReference type="EMBL" id="QIJ05346.1"/>
    </source>
</evidence>
<dbReference type="RefSeq" id="WP_101055020.1">
    <property type="nucleotide sequence ID" value="NZ_BMXX01000018.1"/>
</dbReference>
<name>A0A6G7LU47_9GAMM</name>
<dbReference type="InterPro" id="IPR020809">
    <property type="entry name" value="Enolase_CS"/>
</dbReference>
<feature type="binding site" evidence="14">
    <location>
        <position position="289"/>
    </location>
    <ligand>
        <name>substrate</name>
    </ligand>
</feature>
<evidence type="ECO:0000259" key="16">
    <source>
        <dbReference type="SMART" id="SM01192"/>
    </source>
</evidence>
<keyword evidence="7 12" id="KW-0479">Metal-binding</keyword>
<evidence type="ECO:0000256" key="8">
    <source>
        <dbReference type="ARBA" id="ARBA00022842"/>
    </source>
</evidence>
<dbReference type="Proteomes" id="UP000502117">
    <property type="component" value="Chromosome"/>
</dbReference>
<dbReference type="UniPathway" id="UPA00109">
    <property type="reaction ID" value="UER00187"/>
</dbReference>
<evidence type="ECO:0000256" key="1">
    <source>
        <dbReference type="ARBA" id="ARBA00005031"/>
    </source>
</evidence>
<dbReference type="SFLD" id="SFLDF00002">
    <property type="entry name" value="enolase"/>
    <property type="match status" value="1"/>
</dbReference>
<evidence type="ECO:0000256" key="3">
    <source>
        <dbReference type="ARBA" id="ARBA00012058"/>
    </source>
</evidence>
<dbReference type="NCBIfam" id="TIGR01060">
    <property type="entry name" value="eno"/>
    <property type="match status" value="1"/>
</dbReference>
<feature type="active site" description="Proton donor" evidence="12 13">
    <location>
        <position position="209"/>
    </location>
</feature>
<comment type="function">
    <text evidence="11 12">Catalyzes the reversible conversion of 2-phosphoglycerate (2-PG) into phosphoenolpyruvate (PEP). It is essential for the degradation of carbohydrates via glycolysis.</text>
</comment>
<dbReference type="Gene3D" id="3.20.20.120">
    <property type="entry name" value="Enolase-like C-terminal domain"/>
    <property type="match status" value="1"/>
</dbReference>
<evidence type="ECO:0000256" key="2">
    <source>
        <dbReference type="ARBA" id="ARBA00009604"/>
    </source>
</evidence>
<keyword evidence="8 12" id="KW-0460">Magnesium</keyword>
<comment type="pathway">
    <text evidence="1 12">Carbohydrate degradation; glycolysis; pyruvate from D-glyceraldehyde 3-phosphate: step 4/5.</text>
</comment>
<dbReference type="PANTHER" id="PTHR11902">
    <property type="entry name" value="ENOLASE"/>
    <property type="match status" value="1"/>
</dbReference>
<dbReference type="SFLD" id="SFLDS00001">
    <property type="entry name" value="Enolase"/>
    <property type="match status" value="1"/>
</dbReference>
<dbReference type="AlphaFoldDB" id="A0A6G7LU47"/>
<feature type="binding site" evidence="12">
    <location>
        <position position="341"/>
    </location>
    <ligand>
        <name>(2R)-2-phosphoglycerate</name>
        <dbReference type="ChEBI" id="CHEBI:58289"/>
    </ligand>
</feature>
<evidence type="ECO:0000256" key="13">
    <source>
        <dbReference type="PIRSR" id="PIRSR001400-1"/>
    </source>
</evidence>
<dbReference type="FunFam" id="3.20.20.120:FF:000001">
    <property type="entry name" value="Enolase"/>
    <property type="match status" value="1"/>
</dbReference>
<keyword evidence="6 12" id="KW-0964">Secreted</keyword>
<dbReference type="GO" id="GO:0005576">
    <property type="term" value="C:extracellular region"/>
    <property type="evidence" value="ECO:0007669"/>
    <property type="project" value="UniProtKB-SubCell"/>
</dbReference>
<feature type="binding site" evidence="12">
    <location>
        <position position="167"/>
    </location>
    <ligand>
        <name>(2R)-2-phosphoglycerate</name>
        <dbReference type="ChEBI" id="CHEBI:58289"/>
    </ligand>
</feature>
<dbReference type="InterPro" id="IPR020811">
    <property type="entry name" value="Enolase_N"/>
</dbReference>
<dbReference type="SMART" id="SM01193">
    <property type="entry name" value="Enolase_N"/>
    <property type="match status" value="1"/>
</dbReference>
<organism evidence="19 21">
    <name type="scientific">Shewanella chilikensis</name>
    <dbReference type="NCBI Taxonomy" id="558541"/>
    <lineage>
        <taxon>Bacteria</taxon>
        <taxon>Pseudomonadati</taxon>
        <taxon>Pseudomonadota</taxon>
        <taxon>Gammaproteobacteria</taxon>
        <taxon>Alteromonadales</taxon>
        <taxon>Shewanellaceae</taxon>
        <taxon>Shewanella</taxon>
    </lineage>
</organism>
<keyword evidence="20" id="KW-1185">Reference proteome</keyword>
<comment type="catalytic activity">
    <reaction evidence="12">
        <text>(2R)-2-phosphoglycerate = phosphoenolpyruvate + H2O</text>
        <dbReference type="Rhea" id="RHEA:10164"/>
        <dbReference type="ChEBI" id="CHEBI:15377"/>
        <dbReference type="ChEBI" id="CHEBI:58289"/>
        <dbReference type="ChEBI" id="CHEBI:58702"/>
        <dbReference type="EC" id="4.2.1.11"/>
    </reaction>
</comment>
<feature type="binding site" evidence="12">
    <location>
        <position position="371"/>
    </location>
    <ligand>
        <name>(2R)-2-phosphoglycerate</name>
        <dbReference type="ChEBI" id="CHEBI:58289"/>
    </ligand>
</feature>
<accession>A0A6G7LU47</accession>
<keyword evidence="19" id="KW-0670">Pyruvate</keyword>
<dbReference type="FunFam" id="3.30.390.10:FF:000001">
    <property type="entry name" value="Enolase"/>
    <property type="match status" value="1"/>
</dbReference>
<dbReference type="PIRSF" id="PIRSF001400">
    <property type="entry name" value="Enolase"/>
    <property type="match status" value="1"/>
</dbReference>
<dbReference type="InterPro" id="IPR036849">
    <property type="entry name" value="Enolase-like_C_sf"/>
</dbReference>
<comment type="similarity">
    <text evidence="2 12">Belongs to the enolase family.</text>
</comment>
<evidence type="ECO:0000256" key="9">
    <source>
        <dbReference type="ARBA" id="ARBA00023152"/>
    </source>
</evidence>
<evidence type="ECO:0000313" key="21">
    <source>
        <dbReference type="Proteomes" id="UP000502117"/>
    </source>
</evidence>
<dbReference type="SFLD" id="SFLDG00178">
    <property type="entry name" value="enolase"/>
    <property type="match status" value="1"/>
</dbReference>
<dbReference type="PRINTS" id="PR00148">
    <property type="entry name" value="ENOLASE"/>
</dbReference>
<feature type="domain" description="Enolase N-terminal" evidence="17">
    <location>
        <begin position="4"/>
        <end position="134"/>
    </location>
</feature>
<keyword evidence="9 12" id="KW-0324">Glycolysis</keyword>
<reference evidence="18 20" key="1">
    <citation type="submission" date="2018-06" db="EMBL/GenBank/DDBJ databases">
        <title>Genomic Encyclopedia of Type Strains, Phase III (KMG-III): the genomes of soil and plant-associated and newly described type strains.</title>
        <authorList>
            <person name="Whitman W."/>
        </authorList>
    </citation>
    <scope>NUCLEOTIDE SEQUENCE [LARGE SCALE GENOMIC DNA]</scope>
    <source>
        <strain evidence="18 20">JC5</strain>
    </source>
</reference>
<protein>
    <recommendedName>
        <fullName evidence="4 12">Enolase</fullName>
        <ecNumber evidence="3 12">4.2.1.11</ecNumber>
    </recommendedName>
    <alternativeName>
        <fullName evidence="12">2-phospho-D-glycerate hydro-lyase</fullName>
    </alternativeName>
    <alternativeName>
        <fullName evidence="12">2-phosphoglycerate dehydratase</fullName>
    </alternativeName>
</protein>
<sequence length="431" mass="45529">MAKIINVIGREIMDSRGNPTVEAEVHLEGGFIGMAAAPSGASTGSREALELRDGDKARYLGKGVLKAVDNVNGPIREALLGKDATAQAELDGIMIALDGTENKDKLGANAILAVSLAAAKAAAAFKGMPLYAHIAELNGTPGQYSMPVPMMNILNGGEHADNNVDIQEFMVQPVGAKSFREALRMGAEIFHNLKKVLQSKGLNTAVGDEGGFAPNLSSNADALAVIKEAVEAAGYKLGTDVTLALDCAASEFYKDGKYDLAGEGKVFDSNGFSDFLKSLTEQYPIVSIEDGLDESDWDGWAYQTKILGDKIQLVGDDLFVTNTKILSRGIEQGVANSILIKFNQIGSLTETLAAIRMAKEAGYTAVISHRSGETEDATIADLAVGTAAGQIKTGSLCRSDRVAKYNQLLRIEEQLGAKAAYHGLSEIKGQA</sequence>
<dbReference type="HAMAP" id="MF_00318">
    <property type="entry name" value="Enolase"/>
    <property type="match status" value="1"/>
</dbReference>
<feature type="binding site" evidence="14">
    <location>
        <position position="316"/>
    </location>
    <ligand>
        <name>substrate</name>
    </ligand>
</feature>
<keyword evidence="5 12" id="KW-0963">Cytoplasm</keyword>
<dbReference type="Pfam" id="PF00113">
    <property type="entry name" value="Enolase_C"/>
    <property type="match status" value="1"/>
</dbReference>
<comment type="subunit">
    <text evidence="12">Component of the RNA degradosome, a multiprotein complex involved in RNA processing and mRNA degradation.</text>
</comment>
<dbReference type="SUPFAM" id="SSF51604">
    <property type="entry name" value="Enolase C-terminal domain-like"/>
    <property type="match status" value="1"/>
</dbReference>
<dbReference type="SMART" id="SM01192">
    <property type="entry name" value="Enolase_C"/>
    <property type="match status" value="1"/>
</dbReference>
<feature type="binding site" evidence="14">
    <location>
        <begin position="368"/>
        <end position="371"/>
    </location>
    <ligand>
        <name>substrate</name>
    </ligand>
</feature>
<evidence type="ECO:0000256" key="4">
    <source>
        <dbReference type="ARBA" id="ARBA00017068"/>
    </source>
</evidence>
<dbReference type="PANTHER" id="PTHR11902:SF1">
    <property type="entry name" value="ENOLASE"/>
    <property type="match status" value="1"/>
</dbReference>
<evidence type="ECO:0000256" key="6">
    <source>
        <dbReference type="ARBA" id="ARBA00022525"/>
    </source>
</evidence>
<dbReference type="EC" id="4.2.1.11" evidence="3 12"/>
<dbReference type="Pfam" id="PF03952">
    <property type="entry name" value="Enolase_N"/>
    <property type="match status" value="1"/>
</dbReference>
<comment type="subcellular location">
    <subcellularLocation>
        <location evidence="12">Cytoplasm</location>
    </subcellularLocation>
    <subcellularLocation>
        <location evidence="12">Secreted</location>
    </subcellularLocation>
    <subcellularLocation>
        <location evidence="12">Cell surface</location>
    </subcellularLocation>
    <text evidence="12">Fractions of enolase are present in both the cytoplasm and on the cell surface.</text>
</comment>
<feature type="binding site" evidence="14">
    <location>
        <position position="159"/>
    </location>
    <ligand>
        <name>substrate</name>
    </ligand>
</feature>